<name>A0AAV2E5C0_9ROSI</name>
<dbReference type="AlphaFoldDB" id="A0AAV2E5C0"/>
<gene>
    <name evidence="2" type="ORF">LTRI10_LOCUS22538</name>
</gene>
<evidence type="ECO:0000256" key="1">
    <source>
        <dbReference type="SAM" id="MobiDB-lite"/>
    </source>
</evidence>
<evidence type="ECO:0000313" key="3">
    <source>
        <dbReference type="Proteomes" id="UP001497516"/>
    </source>
</evidence>
<dbReference type="Proteomes" id="UP001497516">
    <property type="component" value="Chromosome 4"/>
</dbReference>
<sequence>MSSPLPPRAREQVVRGKLHQCSEAEDSLEDPPHPAHPFGRPQPAVGTSNDEQRASGSLLYEASCGANPSGITDSHLFCPVSGGIITRISHHFGVDVKRSSIIGRTEPSLTQLPARAPSRRWRLVLRCTIPPPAAASSSRAAGDPLVQRMDRLETHVVGVTSCLDRQTDLLEKMARR</sequence>
<reference evidence="2 3" key="1">
    <citation type="submission" date="2024-04" db="EMBL/GenBank/DDBJ databases">
        <authorList>
            <person name="Fracassetti M."/>
        </authorList>
    </citation>
    <scope>NUCLEOTIDE SEQUENCE [LARGE SCALE GENOMIC DNA]</scope>
</reference>
<protein>
    <submittedName>
        <fullName evidence="2">Uncharacterized protein</fullName>
    </submittedName>
</protein>
<accession>A0AAV2E5C0</accession>
<feature type="region of interest" description="Disordered" evidence="1">
    <location>
        <begin position="1"/>
        <end position="54"/>
    </location>
</feature>
<evidence type="ECO:0000313" key="2">
    <source>
        <dbReference type="EMBL" id="CAL1381136.1"/>
    </source>
</evidence>
<keyword evidence="3" id="KW-1185">Reference proteome</keyword>
<proteinExistence type="predicted"/>
<organism evidence="2 3">
    <name type="scientific">Linum trigynum</name>
    <dbReference type="NCBI Taxonomy" id="586398"/>
    <lineage>
        <taxon>Eukaryota</taxon>
        <taxon>Viridiplantae</taxon>
        <taxon>Streptophyta</taxon>
        <taxon>Embryophyta</taxon>
        <taxon>Tracheophyta</taxon>
        <taxon>Spermatophyta</taxon>
        <taxon>Magnoliopsida</taxon>
        <taxon>eudicotyledons</taxon>
        <taxon>Gunneridae</taxon>
        <taxon>Pentapetalae</taxon>
        <taxon>rosids</taxon>
        <taxon>fabids</taxon>
        <taxon>Malpighiales</taxon>
        <taxon>Linaceae</taxon>
        <taxon>Linum</taxon>
    </lineage>
</organism>
<dbReference type="EMBL" id="OZ034817">
    <property type="protein sequence ID" value="CAL1381136.1"/>
    <property type="molecule type" value="Genomic_DNA"/>
</dbReference>